<feature type="transmembrane region" description="Helical" evidence="9">
    <location>
        <begin position="139"/>
        <end position="161"/>
    </location>
</feature>
<evidence type="ECO:0000256" key="2">
    <source>
        <dbReference type="ARBA" id="ARBA00008114"/>
    </source>
</evidence>
<comment type="similarity">
    <text evidence="2">Belongs to the cation diffusion facilitator (CDF) transporter (TC 2.A.4) family.</text>
</comment>
<feature type="domain" description="Cation efflux protein cytoplasmic" evidence="11">
    <location>
        <begin position="235"/>
        <end position="311"/>
    </location>
</feature>
<dbReference type="SUPFAM" id="SSF160240">
    <property type="entry name" value="Cation efflux protein cytoplasmic domain-like"/>
    <property type="match status" value="1"/>
</dbReference>
<evidence type="ECO:0000256" key="9">
    <source>
        <dbReference type="SAM" id="Phobius"/>
    </source>
</evidence>
<evidence type="ECO:0000256" key="1">
    <source>
        <dbReference type="ARBA" id="ARBA00004651"/>
    </source>
</evidence>
<dbReference type="FunFam" id="3.30.70.1350:FF:000014">
    <property type="entry name" value="Cation efflux system protein"/>
    <property type="match status" value="1"/>
</dbReference>
<organism evidence="12 13">
    <name type="scientific">Candidatus Aquicultor secundus</name>
    <dbReference type="NCBI Taxonomy" id="1973895"/>
    <lineage>
        <taxon>Bacteria</taxon>
        <taxon>Bacillati</taxon>
        <taxon>Actinomycetota</taxon>
        <taxon>Candidatus Aquicultoria</taxon>
        <taxon>Candidatus Aquicultorales</taxon>
        <taxon>Candidatus Aquicultoraceae</taxon>
        <taxon>Candidatus Aquicultor</taxon>
    </lineage>
</organism>
<keyword evidence="5 9" id="KW-0812">Transmembrane</keyword>
<dbReference type="AlphaFoldDB" id="A0A2M7T6N1"/>
<dbReference type="InterPro" id="IPR050291">
    <property type="entry name" value="CDF_Transporter"/>
</dbReference>
<evidence type="ECO:0000313" key="12">
    <source>
        <dbReference type="EMBL" id="PIZ36487.1"/>
    </source>
</evidence>
<comment type="caution">
    <text evidence="12">The sequence shown here is derived from an EMBL/GenBank/DDBJ whole genome shotgun (WGS) entry which is preliminary data.</text>
</comment>
<dbReference type="InterPro" id="IPR036837">
    <property type="entry name" value="Cation_efflux_CTD_sf"/>
</dbReference>
<dbReference type="Gene3D" id="3.30.70.1350">
    <property type="entry name" value="Cation efflux protein, cytoplasmic domain"/>
    <property type="match status" value="1"/>
</dbReference>
<sequence length="335" mass="36517">MFNKNHSHGREYAHGAHGHTHGAVDPTIYTTARGIWAIKWSFVGLSITAIFQIIVVLFSGSVALLADTIHNFGDAATAIPLWIAFALERLKPTKRYTYGYGRVEDLAGVTIVFIILVSAIVAGYESTNRLLHPQTVSHVWAIVIASLVGFLGNEVVALFRIRVGKEIGSAALIADGYHARVDGLTSLAVLFGAIGVLLGYPLADPIIGLLITVAIARIVWDSAKAVFSRLLDGVDPEVVDEIRHAANHVAGVKDITEVRVRWLGHRLRAEVNIAVDPNLSVEKAHEIAVEAQHQLLHHLSYLSHATIHIDPIGASGEEFHRFDEHAHDNLPIHSH</sequence>
<reference evidence="13" key="1">
    <citation type="submission" date="2017-09" db="EMBL/GenBank/DDBJ databases">
        <title>Depth-based differentiation of microbial function through sediment-hosted aquifers and enrichment of novel symbionts in the deep terrestrial subsurface.</title>
        <authorList>
            <person name="Probst A.J."/>
            <person name="Ladd B."/>
            <person name="Jarett J.K."/>
            <person name="Geller-Mcgrath D.E."/>
            <person name="Sieber C.M.K."/>
            <person name="Emerson J.B."/>
            <person name="Anantharaman K."/>
            <person name="Thomas B.C."/>
            <person name="Malmstrom R."/>
            <person name="Stieglmeier M."/>
            <person name="Klingl A."/>
            <person name="Woyke T."/>
            <person name="Ryan C.M."/>
            <person name="Banfield J.F."/>
        </authorList>
    </citation>
    <scope>NUCLEOTIDE SEQUENCE [LARGE SCALE GENOMIC DNA]</scope>
</reference>
<dbReference type="EMBL" id="PFNG01000202">
    <property type="protein sequence ID" value="PIZ36487.1"/>
    <property type="molecule type" value="Genomic_DNA"/>
</dbReference>
<gene>
    <name evidence="12" type="ORF">COY37_08505</name>
</gene>
<dbReference type="Pfam" id="PF01545">
    <property type="entry name" value="Cation_efflux"/>
    <property type="match status" value="1"/>
</dbReference>
<dbReference type="InterPro" id="IPR002524">
    <property type="entry name" value="Cation_efflux"/>
</dbReference>
<keyword evidence="3" id="KW-0813">Transport</keyword>
<evidence type="ECO:0000256" key="4">
    <source>
        <dbReference type="ARBA" id="ARBA00022475"/>
    </source>
</evidence>
<dbReference type="Proteomes" id="UP000230956">
    <property type="component" value="Unassembled WGS sequence"/>
</dbReference>
<dbReference type="RefSeq" id="WP_286678083.1">
    <property type="nucleotide sequence ID" value="NZ_MNXI01000056.1"/>
</dbReference>
<keyword evidence="6 9" id="KW-1133">Transmembrane helix</keyword>
<dbReference type="SUPFAM" id="SSF161111">
    <property type="entry name" value="Cation efflux protein transmembrane domain-like"/>
    <property type="match status" value="1"/>
</dbReference>
<dbReference type="FunFam" id="1.20.1510.10:FF:000006">
    <property type="entry name" value="Divalent cation efflux transporter"/>
    <property type="match status" value="1"/>
</dbReference>
<name>A0A2M7T6N1_9ACTN</name>
<evidence type="ECO:0000256" key="6">
    <source>
        <dbReference type="ARBA" id="ARBA00022989"/>
    </source>
</evidence>
<dbReference type="PANTHER" id="PTHR43840:SF15">
    <property type="entry name" value="MITOCHONDRIAL METAL TRANSPORTER 1-RELATED"/>
    <property type="match status" value="1"/>
</dbReference>
<evidence type="ECO:0000256" key="8">
    <source>
        <dbReference type="ARBA" id="ARBA00023136"/>
    </source>
</evidence>
<evidence type="ECO:0000259" key="10">
    <source>
        <dbReference type="Pfam" id="PF01545"/>
    </source>
</evidence>
<evidence type="ECO:0000256" key="5">
    <source>
        <dbReference type="ARBA" id="ARBA00022692"/>
    </source>
</evidence>
<feature type="transmembrane region" description="Helical" evidence="9">
    <location>
        <begin position="69"/>
        <end position="86"/>
    </location>
</feature>
<evidence type="ECO:0000313" key="13">
    <source>
        <dbReference type="Proteomes" id="UP000230956"/>
    </source>
</evidence>
<keyword evidence="8 9" id="KW-0472">Membrane</keyword>
<evidence type="ECO:0000256" key="3">
    <source>
        <dbReference type="ARBA" id="ARBA00022448"/>
    </source>
</evidence>
<accession>A0A2M7T6N1</accession>
<dbReference type="PANTHER" id="PTHR43840">
    <property type="entry name" value="MITOCHONDRIAL METAL TRANSPORTER 1-RELATED"/>
    <property type="match status" value="1"/>
</dbReference>
<dbReference type="GO" id="GO:0008324">
    <property type="term" value="F:monoatomic cation transmembrane transporter activity"/>
    <property type="evidence" value="ECO:0007669"/>
    <property type="project" value="InterPro"/>
</dbReference>
<dbReference type="NCBIfam" id="TIGR01297">
    <property type="entry name" value="CDF"/>
    <property type="match status" value="1"/>
</dbReference>
<protein>
    <submittedName>
        <fullName evidence="12">Cation transporter</fullName>
    </submittedName>
</protein>
<dbReference type="InterPro" id="IPR027469">
    <property type="entry name" value="Cation_efflux_TMD_sf"/>
</dbReference>
<dbReference type="InterPro" id="IPR027470">
    <property type="entry name" value="Cation_efflux_CTD"/>
</dbReference>
<keyword evidence="4" id="KW-1003">Cell membrane</keyword>
<keyword evidence="7" id="KW-0406">Ion transport</keyword>
<proteinExistence type="inferred from homology"/>
<dbReference type="InterPro" id="IPR058533">
    <property type="entry name" value="Cation_efflux_TM"/>
</dbReference>
<dbReference type="GO" id="GO:0005886">
    <property type="term" value="C:plasma membrane"/>
    <property type="evidence" value="ECO:0007669"/>
    <property type="project" value="UniProtKB-SubCell"/>
</dbReference>
<feature type="transmembrane region" description="Helical" evidence="9">
    <location>
        <begin position="106"/>
        <end position="124"/>
    </location>
</feature>
<dbReference type="Pfam" id="PF16916">
    <property type="entry name" value="ZT_dimer"/>
    <property type="match status" value="1"/>
</dbReference>
<feature type="domain" description="Cation efflux protein transmembrane" evidence="10">
    <location>
        <begin position="41"/>
        <end position="231"/>
    </location>
</feature>
<evidence type="ECO:0000259" key="11">
    <source>
        <dbReference type="Pfam" id="PF16916"/>
    </source>
</evidence>
<comment type="subcellular location">
    <subcellularLocation>
        <location evidence="1">Cell membrane</location>
        <topology evidence="1">Multi-pass membrane protein</topology>
    </subcellularLocation>
</comment>
<evidence type="ECO:0000256" key="7">
    <source>
        <dbReference type="ARBA" id="ARBA00023065"/>
    </source>
</evidence>
<feature type="transmembrane region" description="Helical" evidence="9">
    <location>
        <begin position="181"/>
        <end position="200"/>
    </location>
</feature>
<dbReference type="Gene3D" id="1.20.1510.10">
    <property type="entry name" value="Cation efflux protein transmembrane domain"/>
    <property type="match status" value="1"/>
</dbReference>
<feature type="transmembrane region" description="Helical" evidence="9">
    <location>
        <begin position="42"/>
        <end position="63"/>
    </location>
</feature>